<accession>Q2WB91</accession>
<feature type="domain" description="AFP-like" evidence="1">
    <location>
        <begin position="294"/>
        <end position="350"/>
    </location>
</feature>
<dbReference type="SUPFAM" id="SSF51569">
    <property type="entry name" value="Aldolase"/>
    <property type="match status" value="1"/>
</dbReference>
<sequence>MIESFTIGSHRVGPGCPCFVIAEAGVNHNGDLALAHRLVDMAVQAGADAVKFQTFTAEKVVSAQAPKAAYQKVTTGGGQSQLDMVRGFQLPPEAFAELSEHCIQAGILFMSTPFDLDSVDVLDRLDVPAFKLPSGEITNPLLLRRVAATGRPVILSTGMGSLVEVAAAVDILERAGCHDLMLLHCTSAYPAPVESANLRAMSTLAAAFHRPVGYSDHTEGFEAAIAAVALGACCIEKHFTLDRSLPGPDHLASVSPADLGALVAVIRRVEKGLGDGCKRPTVAEEDTRAVARRSLFAARALAAGAVMTEEDLIALRPGGGISPMQVDMVVGRRLTRAVAEGTLLEWSDLA</sequence>
<dbReference type="RefSeq" id="WP_011382527.1">
    <property type="nucleotide sequence ID" value="NC_007626.1"/>
</dbReference>
<dbReference type="InterPro" id="IPR057736">
    <property type="entry name" value="SAF_PseI/NeuA/NeuB"/>
</dbReference>
<dbReference type="InterPro" id="IPR013132">
    <property type="entry name" value="PseI/NeuA/B-like_N"/>
</dbReference>
<dbReference type="CDD" id="cd11615">
    <property type="entry name" value="SAF_NeuB_like"/>
    <property type="match status" value="1"/>
</dbReference>
<dbReference type="Gene3D" id="3.90.1210.10">
    <property type="entry name" value="Antifreeze-like/N-acetylneuraminic acid synthase C-terminal domain"/>
    <property type="match status" value="1"/>
</dbReference>
<reference evidence="2 3" key="1">
    <citation type="journal article" date="2005" name="DNA Res.">
        <title>Complete genome sequence of the facultative anaerobic magnetotactic bacterium Magnetospirillum sp. strain AMB-1.</title>
        <authorList>
            <person name="Matsunaga T."/>
            <person name="Okamura Y."/>
            <person name="Fukuda Y."/>
            <person name="Wahyudi A.T."/>
            <person name="Murase Y."/>
            <person name="Takeyama H."/>
        </authorList>
    </citation>
    <scope>NUCLEOTIDE SEQUENCE [LARGE SCALE GENOMIC DNA]</scope>
    <source>
        <strain evidence="3">ATCC 700264 / AMB-1</strain>
    </source>
</reference>
<dbReference type="SMART" id="SM00858">
    <property type="entry name" value="SAF"/>
    <property type="match status" value="1"/>
</dbReference>
<dbReference type="GO" id="GO:0016051">
    <property type="term" value="P:carbohydrate biosynthetic process"/>
    <property type="evidence" value="ECO:0007669"/>
    <property type="project" value="InterPro"/>
</dbReference>
<dbReference type="SUPFAM" id="SSF51269">
    <property type="entry name" value="AFP III-like domain"/>
    <property type="match status" value="1"/>
</dbReference>
<name>Q2WB91_PARM1</name>
<evidence type="ECO:0000259" key="1">
    <source>
        <dbReference type="PROSITE" id="PS50844"/>
    </source>
</evidence>
<dbReference type="InterPro" id="IPR020007">
    <property type="entry name" value="NeuB/NeuA"/>
</dbReference>
<dbReference type="InterPro" id="IPR051690">
    <property type="entry name" value="PseI-like"/>
</dbReference>
<keyword evidence="3" id="KW-1185">Reference proteome</keyword>
<dbReference type="InterPro" id="IPR036732">
    <property type="entry name" value="AFP_Neu5c_C_sf"/>
</dbReference>
<protein>
    <submittedName>
        <fullName evidence="2">Sialic acid synthase</fullName>
    </submittedName>
</protein>
<dbReference type="GO" id="GO:0047444">
    <property type="term" value="F:N-acylneuraminate-9-phosphate synthase activity"/>
    <property type="evidence" value="ECO:0007669"/>
    <property type="project" value="TreeGrafter"/>
</dbReference>
<dbReference type="Pfam" id="PF08666">
    <property type="entry name" value="SAF"/>
    <property type="match status" value="1"/>
</dbReference>
<dbReference type="EMBL" id="AP007255">
    <property type="protein sequence ID" value="BAE48884.1"/>
    <property type="molecule type" value="Genomic_DNA"/>
</dbReference>
<gene>
    <name evidence="2" type="ordered locus">amb0080</name>
</gene>
<proteinExistence type="predicted"/>
<evidence type="ECO:0000313" key="3">
    <source>
        <dbReference type="Proteomes" id="UP000007058"/>
    </source>
</evidence>
<dbReference type="InterPro" id="IPR013974">
    <property type="entry name" value="SAF"/>
</dbReference>
<dbReference type="NCBIfam" id="TIGR03569">
    <property type="entry name" value="NeuB_NnaB"/>
    <property type="match status" value="1"/>
</dbReference>
<dbReference type="Proteomes" id="UP000007058">
    <property type="component" value="Chromosome"/>
</dbReference>
<evidence type="ECO:0000313" key="2">
    <source>
        <dbReference type="EMBL" id="BAE48884.1"/>
    </source>
</evidence>
<organism evidence="2 3">
    <name type="scientific">Paramagnetospirillum magneticum (strain ATCC 700264 / AMB-1)</name>
    <name type="common">Magnetospirillum magneticum</name>
    <dbReference type="NCBI Taxonomy" id="342108"/>
    <lineage>
        <taxon>Bacteria</taxon>
        <taxon>Pseudomonadati</taxon>
        <taxon>Pseudomonadota</taxon>
        <taxon>Alphaproteobacteria</taxon>
        <taxon>Rhodospirillales</taxon>
        <taxon>Magnetospirillaceae</taxon>
        <taxon>Paramagnetospirillum</taxon>
    </lineage>
</organism>
<dbReference type="PROSITE" id="PS50844">
    <property type="entry name" value="AFP_LIKE"/>
    <property type="match status" value="1"/>
</dbReference>
<dbReference type="KEGG" id="mag:amb0080"/>
<dbReference type="Gene3D" id="3.20.20.70">
    <property type="entry name" value="Aldolase class I"/>
    <property type="match status" value="1"/>
</dbReference>
<dbReference type="AlphaFoldDB" id="Q2WB91"/>
<dbReference type="STRING" id="342108.amb0080"/>
<dbReference type="InterPro" id="IPR013785">
    <property type="entry name" value="Aldolase_TIM"/>
</dbReference>
<dbReference type="HOGENOM" id="CLU_040465_0_0_5"/>
<dbReference type="PANTHER" id="PTHR42966">
    <property type="entry name" value="N-ACETYLNEURAMINATE SYNTHASE"/>
    <property type="match status" value="1"/>
</dbReference>
<dbReference type="InterPro" id="IPR006190">
    <property type="entry name" value="SAF_AFP_Neu5Ac"/>
</dbReference>
<dbReference type="PANTHER" id="PTHR42966:SF1">
    <property type="entry name" value="SIALIC ACID SYNTHASE"/>
    <property type="match status" value="1"/>
</dbReference>
<dbReference type="Pfam" id="PF03102">
    <property type="entry name" value="NeuB"/>
    <property type="match status" value="1"/>
</dbReference>